<accession>A0A382RFG6</accession>
<gene>
    <name evidence="1" type="ORF">METZ01_LOCUS348994</name>
</gene>
<dbReference type="AlphaFoldDB" id="A0A382RFG6"/>
<dbReference type="EMBL" id="UINC01121173">
    <property type="protein sequence ID" value="SVC96140.1"/>
    <property type="molecule type" value="Genomic_DNA"/>
</dbReference>
<protein>
    <submittedName>
        <fullName evidence="1">Uncharacterized protein</fullName>
    </submittedName>
</protein>
<reference evidence="1" key="1">
    <citation type="submission" date="2018-05" db="EMBL/GenBank/DDBJ databases">
        <authorList>
            <person name="Lanie J.A."/>
            <person name="Ng W.-L."/>
            <person name="Kazmierczak K.M."/>
            <person name="Andrzejewski T.M."/>
            <person name="Davidsen T.M."/>
            <person name="Wayne K.J."/>
            <person name="Tettelin H."/>
            <person name="Glass J.I."/>
            <person name="Rusch D."/>
            <person name="Podicherti R."/>
            <person name="Tsui H.-C.T."/>
            <person name="Winkler M.E."/>
        </authorList>
    </citation>
    <scope>NUCLEOTIDE SEQUENCE</scope>
</reference>
<feature type="non-terminal residue" evidence="1">
    <location>
        <position position="55"/>
    </location>
</feature>
<name>A0A382RFG6_9ZZZZ</name>
<evidence type="ECO:0000313" key="1">
    <source>
        <dbReference type="EMBL" id="SVC96140.1"/>
    </source>
</evidence>
<proteinExistence type="predicted"/>
<sequence>MYNYKPKKVLETLAKVFHDNAIVHLCFPFEDLDGAEGLFTEAYKPLYRAIPDLER</sequence>
<organism evidence="1">
    <name type="scientific">marine metagenome</name>
    <dbReference type="NCBI Taxonomy" id="408172"/>
    <lineage>
        <taxon>unclassified sequences</taxon>
        <taxon>metagenomes</taxon>
        <taxon>ecological metagenomes</taxon>
    </lineage>
</organism>